<dbReference type="RefSeq" id="WP_012374073.1">
    <property type="nucleotide sequence ID" value="NC_010571.1"/>
</dbReference>
<dbReference type="GO" id="GO:0051213">
    <property type="term" value="F:dioxygenase activity"/>
    <property type="evidence" value="ECO:0007669"/>
    <property type="project" value="UniProtKB-KW"/>
</dbReference>
<evidence type="ECO:0000259" key="3">
    <source>
        <dbReference type="PROSITE" id="PS51819"/>
    </source>
</evidence>
<dbReference type="EMBL" id="CP001032">
    <property type="protein sequence ID" value="ACB74535.1"/>
    <property type="molecule type" value="Genomic_DNA"/>
</dbReference>
<keyword evidence="4" id="KW-0560">Oxidoreductase</keyword>
<reference evidence="4 5" key="1">
    <citation type="journal article" date="2011" name="J. Bacteriol.">
        <title>Genome sequence of the verrucomicrobium Opitutus terrae PB90-1, an abundant inhabitant of rice paddy soil ecosystems.</title>
        <authorList>
            <person name="van Passel M.W."/>
            <person name="Kant R."/>
            <person name="Palva A."/>
            <person name="Copeland A."/>
            <person name="Lucas S."/>
            <person name="Lapidus A."/>
            <person name="Glavina del Rio T."/>
            <person name="Pitluck S."/>
            <person name="Goltsman E."/>
            <person name="Clum A."/>
            <person name="Sun H."/>
            <person name="Schmutz J."/>
            <person name="Larimer F.W."/>
            <person name="Land M.L."/>
            <person name="Hauser L."/>
            <person name="Kyrpides N."/>
            <person name="Mikhailova N."/>
            <person name="Richardson P.P."/>
            <person name="Janssen P.H."/>
            <person name="de Vos W.M."/>
            <person name="Smidt H."/>
        </authorList>
    </citation>
    <scope>NUCLEOTIDE SEQUENCE [LARGE SCALE GENOMIC DNA]</scope>
    <source>
        <strain evidence="5">DSM 11246 / JCM 15787 / PB90-1</strain>
    </source>
</reference>
<dbReference type="InterPro" id="IPR037523">
    <property type="entry name" value="VOC_core"/>
</dbReference>
<dbReference type="PANTHER" id="PTHR21366">
    <property type="entry name" value="GLYOXALASE FAMILY PROTEIN"/>
    <property type="match status" value="1"/>
</dbReference>
<feature type="domain" description="VOC" evidence="3">
    <location>
        <begin position="29"/>
        <end position="150"/>
    </location>
</feature>
<keyword evidence="2" id="KW-0732">Signal</keyword>
<dbReference type="AlphaFoldDB" id="B1ZPL6"/>
<accession>B1ZPL6</accession>
<dbReference type="GO" id="GO:0004462">
    <property type="term" value="F:lactoylglutathione lyase activity"/>
    <property type="evidence" value="ECO:0007669"/>
    <property type="project" value="InterPro"/>
</dbReference>
<dbReference type="InterPro" id="IPR029068">
    <property type="entry name" value="Glyas_Bleomycin-R_OHBP_Dase"/>
</dbReference>
<evidence type="ECO:0000313" key="4">
    <source>
        <dbReference type="EMBL" id="ACB74535.1"/>
    </source>
</evidence>
<sequence>MKRVSLFWLIFALGSGAALLDAADTPVARINHIALYVRDLKTSTDFYQQVLGLQTIPEPFHDGRHTWFLIGPKTHLHIISGATVELPKDKNTHLCFSVAAVEEFIPRLARAGVAYENWAGQASAVTLRADGVKQIYFRDPDGYWLEVNDAKE</sequence>
<evidence type="ECO:0000313" key="5">
    <source>
        <dbReference type="Proteomes" id="UP000007013"/>
    </source>
</evidence>
<organism evidence="4 5">
    <name type="scientific">Opitutus terrae (strain DSM 11246 / JCM 15787 / PB90-1)</name>
    <dbReference type="NCBI Taxonomy" id="452637"/>
    <lineage>
        <taxon>Bacteria</taxon>
        <taxon>Pseudomonadati</taxon>
        <taxon>Verrucomicrobiota</taxon>
        <taxon>Opitutia</taxon>
        <taxon>Opitutales</taxon>
        <taxon>Opitutaceae</taxon>
        <taxon>Opitutus</taxon>
    </lineage>
</organism>
<dbReference type="STRING" id="452637.Oter_1250"/>
<evidence type="ECO:0000256" key="1">
    <source>
        <dbReference type="ARBA" id="ARBA00022723"/>
    </source>
</evidence>
<dbReference type="Pfam" id="PF00903">
    <property type="entry name" value="Glyoxalase"/>
    <property type="match status" value="1"/>
</dbReference>
<evidence type="ECO:0000256" key="2">
    <source>
        <dbReference type="SAM" id="SignalP"/>
    </source>
</evidence>
<dbReference type="PROSITE" id="PS00934">
    <property type="entry name" value="GLYOXALASE_I_1"/>
    <property type="match status" value="1"/>
</dbReference>
<dbReference type="InterPro" id="IPR018146">
    <property type="entry name" value="Glyoxalase_1_CS"/>
</dbReference>
<keyword evidence="4" id="KW-0223">Dioxygenase</keyword>
<dbReference type="KEGG" id="ote:Oter_1250"/>
<protein>
    <submittedName>
        <fullName evidence="4">Glyoxalase/bleomycin resistance protein/dioxygenase</fullName>
    </submittedName>
</protein>
<dbReference type="eggNOG" id="COG0346">
    <property type="taxonomic scope" value="Bacteria"/>
</dbReference>
<dbReference type="Proteomes" id="UP000007013">
    <property type="component" value="Chromosome"/>
</dbReference>
<dbReference type="InterPro" id="IPR004360">
    <property type="entry name" value="Glyas_Fos-R_dOase_dom"/>
</dbReference>
<dbReference type="OrthoDB" id="9788468at2"/>
<dbReference type="Gene3D" id="3.10.180.10">
    <property type="entry name" value="2,3-Dihydroxybiphenyl 1,2-Dioxygenase, domain 1"/>
    <property type="match status" value="1"/>
</dbReference>
<feature type="signal peptide" evidence="2">
    <location>
        <begin position="1"/>
        <end position="17"/>
    </location>
</feature>
<keyword evidence="5" id="KW-1185">Reference proteome</keyword>
<feature type="chain" id="PRO_5002774300" evidence="2">
    <location>
        <begin position="18"/>
        <end position="152"/>
    </location>
</feature>
<dbReference type="GO" id="GO:0046872">
    <property type="term" value="F:metal ion binding"/>
    <property type="evidence" value="ECO:0007669"/>
    <property type="project" value="UniProtKB-KW"/>
</dbReference>
<gene>
    <name evidence="4" type="ordered locus">Oter_1250</name>
</gene>
<keyword evidence="1" id="KW-0479">Metal-binding</keyword>
<dbReference type="SUPFAM" id="SSF54593">
    <property type="entry name" value="Glyoxalase/Bleomycin resistance protein/Dihydroxybiphenyl dioxygenase"/>
    <property type="match status" value="1"/>
</dbReference>
<name>B1ZPL6_OPITP</name>
<proteinExistence type="predicted"/>
<dbReference type="PANTHER" id="PTHR21366:SF22">
    <property type="entry name" value="VOC DOMAIN-CONTAINING PROTEIN"/>
    <property type="match status" value="1"/>
</dbReference>
<dbReference type="InterPro" id="IPR050383">
    <property type="entry name" value="GlyoxalaseI/FosfomycinResist"/>
</dbReference>
<dbReference type="PROSITE" id="PS51819">
    <property type="entry name" value="VOC"/>
    <property type="match status" value="1"/>
</dbReference>
<dbReference type="HOGENOM" id="CLU_046006_12_4_0"/>